<evidence type="ECO:0000259" key="1">
    <source>
        <dbReference type="PROSITE" id="PS50004"/>
    </source>
</evidence>
<gene>
    <name evidence="2" type="ORF">MSAN_00057700</name>
</gene>
<dbReference type="SUPFAM" id="SSF49562">
    <property type="entry name" value="C2 domain (Calcium/lipid-binding domain, CaLB)"/>
    <property type="match status" value="1"/>
</dbReference>
<dbReference type="EMBL" id="JACAZH010000001">
    <property type="protein sequence ID" value="KAF7376422.1"/>
    <property type="molecule type" value="Genomic_DNA"/>
</dbReference>
<dbReference type="Gene3D" id="2.60.40.150">
    <property type="entry name" value="C2 domain"/>
    <property type="match status" value="1"/>
</dbReference>
<dbReference type="PROSITE" id="PS50004">
    <property type="entry name" value="C2"/>
    <property type="match status" value="1"/>
</dbReference>
<keyword evidence="3" id="KW-1185">Reference proteome</keyword>
<reference evidence="2" key="1">
    <citation type="submission" date="2020-05" db="EMBL/GenBank/DDBJ databases">
        <title>Mycena genomes resolve the evolution of fungal bioluminescence.</title>
        <authorList>
            <person name="Tsai I.J."/>
        </authorList>
    </citation>
    <scope>NUCLEOTIDE SEQUENCE</scope>
    <source>
        <strain evidence="2">160909Yilan</strain>
    </source>
</reference>
<name>A0A8H7DK74_9AGAR</name>
<organism evidence="2 3">
    <name type="scientific">Mycena sanguinolenta</name>
    <dbReference type="NCBI Taxonomy" id="230812"/>
    <lineage>
        <taxon>Eukaryota</taxon>
        <taxon>Fungi</taxon>
        <taxon>Dikarya</taxon>
        <taxon>Basidiomycota</taxon>
        <taxon>Agaricomycotina</taxon>
        <taxon>Agaricomycetes</taxon>
        <taxon>Agaricomycetidae</taxon>
        <taxon>Agaricales</taxon>
        <taxon>Marasmiineae</taxon>
        <taxon>Mycenaceae</taxon>
        <taxon>Mycena</taxon>
    </lineage>
</organism>
<dbReference type="Pfam" id="PF00168">
    <property type="entry name" value="C2"/>
    <property type="match status" value="1"/>
</dbReference>
<dbReference type="Proteomes" id="UP000623467">
    <property type="component" value="Unassembled WGS sequence"/>
</dbReference>
<protein>
    <recommendedName>
        <fullName evidence="1">C2 domain-containing protein</fullName>
    </recommendedName>
</protein>
<dbReference type="InterPro" id="IPR000008">
    <property type="entry name" value="C2_dom"/>
</dbReference>
<dbReference type="CDD" id="cd00030">
    <property type="entry name" value="C2"/>
    <property type="match status" value="1"/>
</dbReference>
<sequence length="61" mass="7067">MSSTSSFVDLEILYARNLRPGQNWLHSPPKPYVKVKLENITAETSTVPRTRNPVWNHKFTL</sequence>
<accession>A0A8H7DK74</accession>
<feature type="domain" description="C2" evidence="1">
    <location>
        <begin position="1"/>
        <end position="61"/>
    </location>
</feature>
<evidence type="ECO:0000313" key="3">
    <source>
        <dbReference type="Proteomes" id="UP000623467"/>
    </source>
</evidence>
<comment type="caution">
    <text evidence="2">The sequence shown here is derived from an EMBL/GenBank/DDBJ whole genome shotgun (WGS) entry which is preliminary data.</text>
</comment>
<dbReference type="InterPro" id="IPR035892">
    <property type="entry name" value="C2_domain_sf"/>
</dbReference>
<dbReference type="AlphaFoldDB" id="A0A8H7DK74"/>
<evidence type="ECO:0000313" key="2">
    <source>
        <dbReference type="EMBL" id="KAF7376422.1"/>
    </source>
</evidence>
<dbReference type="OrthoDB" id="163438at2759"/>
<proteinExistence type="predicted"/>